<dbReference type="Gene3D" id="3.40.50.300">
    <property type="entry name" value="P-loop containing nucleotide triphosphate hydrolases"/>
    <property type="match status" value="1"/>
</dbReference>
<dbReference type="EMBL" id="CAEZYR010000135">
    <property type="protein sequence ID" value="CAB4765183.1"/>
    <property type="molecule type" value="Genomic_DNA"/>
</dbReference>
<dbReference type="InterPro" id="IPR027417">
    <property type="entry name" value="P-loop_NTPase"/>
</dbReference>
<comment type="pathway">
    <text evidence="1">Sulfur metabolism.</text>
</comment>
<feature type="domain" description="APS kinase" evidence="7">
    <location>
        <begin position="25"/>
        <end position="176"/>
    </location>
</feature>
<dbReference type="CDD" id="cd02027">
    <property type="entry name" value="APSK"/>
    <property type="match status" value="1"/>
</dbReference>
<evidence type="ECO:0000313" key="11">
    <source>
        <dbReference type="EMBL" id="CAB5019980.1"/>
    </source>
</evidence>
<dbReference type="GO" id="GO:0004020">
    <property type="term" value="F:adenylylsulfate kinase activity"/>
    <property type="evidence" value="ECO:0007669"/>
    <property type="project" value="UniProtKB-EC"/>
</dbReference>
<dbReference type="PANTHER" id="PTHR11055">
    <property type="entry name" value="BIFUNCTIONAL 3'-PHOSPHOADENOSINE 5'-PHOSPHOSULFATE SYNTHASE"/>
    <property type="match status" value="1"/>
</dbReference>
<keyword evidence="5" id="KW-0418">Kinase</keyword>
<evidence type="ECO:0000259" key="7">
    <source>
        <dbReference type="Pfam" id="PF01583"/>
    </source>
</evidence>
<dbReference type="EMBL" id="CAFBMH010000130">
    <property type="protein sequence ID" value="CAB4929000.1"/>
    <property type="molecule type" value="Genomic_DNA"/>
</dbReference>
<dbReference type="NCBIfam" id="TIGR00455">
    <property type="entry name" value="apsK"/>
    <property type="match status" value="1"/>
</dbReference>
<keyword evidence="4" id="KW-0547">Nucleotide-binding</keyword>
<dbReference type="SUPFAM" id="SSF52540">
    <property type="entry name" value="P-loop containing nucleoside triphosphate hydrolases"/>
    <property type="match status" value="1"/>
</dbReference>
<evidence type="ECO:0000256" key="6">
    <source>
        <dbReference type="ARBA" id="ARBA00022840"/>
    </source>
</evidence>
<evidence type="ECO:0000313" key="8">
    <source>
        <dbReference type="EMBL" id="CAB4765183.1"/>
    </source>
</evidence>
<proteinExistence type="inferred from homology"/>
<gene>
    <name evidence="8" type="ORF">UFOPK2754_02711</name>
    <name evidence="9" type="ORF">UFOPK3139_02300</name>
    <name evidence="10" type="ORF">UFOPK3543_02542</name>
    <name evidence="11" type="ORF">UFOPK3967_02700</name>
</gene>
<evidence type="ECO:0000256" key="4">
    <source>
        <dbReference type="ARBA" id="ARBA00022741"/>
    </source>
</evidence>
<evidence type="ECO:0000256" key="3">
    <source>
        <dbReference type="ARBA" id="ARBA00022679"/>
    </source>
</evidence>
<reference evidence="8" key="1">
    <citation type="submission" date="2020-05" db="EMBL/GenBank/DDBJ databases">
        <authorList>
            <person name="Chiriac C."/>
            <person name="Salcher M."/>
            <person name="Ghai R."/>
            <person name="Kavagutti S V."/>
        </authorList>
    </citation>
    <scope>NUCLEOTIDE SEQUENCE</scope>
</reference>
<evidence type="ECO:0000313" key="10">
    <source>
        <dbReference type="EMBL" id="CAB4929000.1"/>
    </source>
</evidence>
<evidence type="ECO:0000313" key="9">
    <source>
        <dbReference type="EMBL" id="CAB4835081.1"/>
    </source>
</evidence>
<evidence type="ECO:0000256" key="5">
    <source>
        <dbReference type="ARBA" id="ARBA00022777"/>
    </source>
</evidence>
<accession>A0A6J6V2B0</accession>
<dbReference type="EMBL" id="CAFABA010000112">
    <property type="protein sequence ID" value="CAB4835081.1"/>
    <property type="molecule type" value="Genomic_DNA"/>
</dbReference>
<dbReference type="Pfam" id="PF01583">
    <property type="entry name" value="APS_kinase"/>
    <property type="match status" value="1"/>
</dbReference>
<dbReference type="EMBL" id="CAFBOS010000227">
    <property type="protein sequence ID" value="CAB5019980.1"/>
    <property type="molecule type" value="Genomic_DNA"/>
</dbReference>
<keyword evidence="6" id="KW-0067">ATP-binding</keyword>
<dbReference type="InterPro" id="IPR059117">
    <property type="entry name" value="APS_kinase_dom"/>
</dbReference>
<name>A0A6J6V2B0_9ZZZZ</name>
<dbReference type="HAMAP" id="MF_00065">
    <property type="entry name" value="Adenylyl_sulf_kinase"/>
    <property type="match status" value="1"/>
</dbReference>
<dbReference type="AlphaFoldDB" id="A0A6J6V2B0"/>
<protein>
    <recommendedName>
        <fullName evidence="2">adenylyl-sulfate kinase</fullName>
        <ecNumber evidence="2">2.7.1.25</ecNumber>
    </recommendedName>
</protein>
<evidence type="ECO:0000256" key="1">
    <source>
        <dbReference type="ARBA" id="ARBA00004678"/>
    </source>
</evidence>
<dbReference type="GO" id="GO:0005524">
    <property type="term" value="F:ATP binding"/>
    <property type="evidence" value="ECO:0007669"/>
    <property type="project" value="UniProtKB-KW"/>
</dbReference>
<dbReference type="PANTHER" id="PTHR11055:SF1">
    <property type="entry name" value="PAPS SYNTHETASE, ISOFORM D"/>
    <property type="match status" value="1"/>
</dbReference>
<organism evidence="8">
    <name type="scientific">freshwater metagenome</name>
    <dbReference type="NCBI Taxonomy" id="449393"/>
    <lineage>
        <taxon>unclassified sequences</taxon>
        <taxon>metagenomes</taxon>
        <taxon>ecological metagenomes</taxon>
    </lineage>
</organism>
<dbReference type="GO" id="GO:0000103">
    <property type="term" value="P:sulfate assimilation"/>
    <property type="evidence" value="ECO:0007669"/>
    <property type="project" value="InterPro"/>
</dbReference>
<sequence length="203" mass="22040">MSGGNIVWHEPIVPRSERWSILGVRGATIWFTGLSGSGKSTVATEVERVLLGRRQPTYLLDGDNLRHGLNADLGFDEASRTENVRRVGEVARLFADAGAVALVPLVSPYRQGRDRARGLHATAGLVFLEVFVDTPIEECERRDPKGLYKKARAGELKNFTGIDDPYEAPLGAELTVRPTDGDALALAAMVVAAYDAAVRTPDR</sequence>
<evidence type="ECO:0000256" key="2">
    <source>
        <dbReference type="ARBA" id="ARBA00012121"/>
    </source>
</evidence>
<dbReference type="EC" id="2.7.1.25" evidence="2"/>
<dbReference type="InterPro" id="IPR002891">
    <property type="entry name" value="APS"/>
</dbReference>
<keyword evidence="3" id="KW-0808">Transferase</keyword>
<dbReference type="NCBIfam" id="NF003013">
    <property type="entry name" value="PRK03846.1"/>
    <property type="match status" value="1"/>
</dbReference>